<dbReference type="GO" id="GO:0000978">
    <property type="term" value="F:RNA polymerase II cis-regulatory region sequence-specific DNA binding"/>
    <property type="evidence" value="ECO:0007669"/>
    <property type="project" value="TreeGrafter"/>
</dbReference>
<dbReference type="EMBL" id="KZ454987">
    <property type="protein sequence ID" value="PKI85897.1"/>
    <property type="molecule type" value="Genomic_DNA"/>
</dbReference>
<dbReference type="SMART" id="SM00028">
    <property type="entry name" value="TPR"/>
    <property type="match status" value="10"/>
</dbReference>
<dbReference type="Proteomes" id="UP000232875">
    <property type="component" value="Unassembled WGS sequence"/>
</dbReference>
<feature type="repeat" description="TPR" evidence="4">
    <location>
        <begin position="194"/>
        <end position="227"/>
    </location>
</feature>
<dbReference type="GO" id="GO:0008289">
    <property type="term" value="F:lipid binding"/>
    <property type="evidence" value="ECO:0007669"/>
    <property type="project" value="InterPro"/>
</dbReference>
<evidence type="ECO:0000256" key="2">
    <source>
        <dbReference type="ARBA" id="ARBA00008842"/>
    </source>
</evidence>
<keyword evidence="4" id="KW-0802">TPR repeat</keyword>
<feature type="repeat" description="TPR" evidence="4">
    <location>
        <begin position="84"/>
        <end position="117"/>
    </location>
</feature>
<dbReference type="InterPro" id="IPR018494">
    <property type="entry name" value="Oxysterol-bd_CS"/>
</dbReference>
<dbReference type="GO" id="GO:0005634">
    <property type="term" value="C:nucleus"/>
    <property type="evidence" value="ECO:0007669"/>
    <property type="project" value="UniProtKB-SubCell"/>
</dbReference>
<dbReference type="FunFam" id="1.25.40.10:FF:000403">
    <property type="entry name" value="General transcriptional repressor, putative"/>
    <property type="match status" value="1"/>
</dbReference>
<dbReference type="PANTHER" id="PTHR14017">
    <property type="entry name" value="LYSINE-SPECIFIC DEMETHYLASE"/>
    <property type="match status" value="1"/>
</dbReference>
<evidence type="ECO:0000256" key="6">
    <source>
        <dbReference type="SAM" id="MobiDB-lite"/>
    </source>
</evidence>
<dbReference type="Gene3D" id="1.10.287.2720">
    <property type="match status" value="1"/>
</dbReference>
<keyword evidence="8" id="KW-1185">Reference proteome</keyword>
<dbReference type="Gene3D" id="3.30.70.3490">
    <property type="match status" value="1"/>
</dbReference>
<dbReference type="GO" id="GO:0017053">
    <property type="term" value="C:transcription repressor complex"/>
    <property type="evidence" value="ECO:0007669"/>
    <property type="project" value="TreeGrafter"/>
</dbReference>
<dbReference type="InterPro" id="IPR011990">
    <property type="entry name" value="TPR-like_helical_dom_sf"/>
</dbReference>
<dbReference type="PROSITE" id="PS01013">
    <property type="entry name" value="OSBP"/>
    <property type="match status" value="1"/>
</dbReference>
<protein>
    <submittedName>
        <fullName evidence="7">Uncharacterized protein</fullName>
    </submittedName>
</protein>
<dbReference type="AlphaFoldDB" id="A0A2N1JH82"/>
<feature type="repeat" description="TPR" evidence="4">
    <location>
        <begin position="16"/>
        <end position="49"/>
    </location>
</feature>
<evidence type="ECO:0000256" key="4">
    <source>
        <dbReference type="PROSITE-ProRule" id="PRU00339"/>
    </source>
</evidence>
<dbReference type="PANTHER" id="PTHR14017:SF1">
    <property type="entry name" value="LD02225P"/>
    <property type="match status" value="1"/>
</dbReference>
<feature type="repeat" description="TPR" evidence="4">
    <location>
        <begin position="157"/>
        <end position="190"/>
    </location>
</feature>
<comment type="similarity">
    <text evidence="2 5">Belongs to the OSBP family.</text>
</comment>
<reference evidence="7 8" key="1">
    <citation type="submission" date="2017-10" db="EMBL/GenBank/DDBJ databases">
        <title>A novel species of cold-tolerant Malassezia isolated from bats.</title>
        <authorList>
            <person name="Lorch J.M."/>
            <person name="Palmer J.M."/>
            <person name="Vanderwolf K.J."/>
            <person name="Schmidt K.Z."/>
            <person name="Verant M.L."/>
            <person name="Weller T.J."/>
            <person name="Blehert D.S."/>
        </authorList>
    </citation>
    <scope>NUCLEOTIDE SEQUENCE [LARGE SCALE GENOMIC DNA]</scope>
    <source>
        <strain evidence="7 8">NWHC:44797-103</strain>
    </source>
</reference>
<gene>
    <name evidence="7" type="ORF">MVES_000618</name>
</gene>
<feature type="repeat" description="TPR" evidence="4">
    <location>
        <begin position="120"/>
        <end position="153"/>
    </location>
</feature>
<evidence type="ECO:0000256" key="5">
    <source>
        <dbReference type="RuleBase" id="RU003844"/>
    </source>
</evidence>
<dbReference type="InterPro" id="IPR051630">
    <property type="entry name" value="Corepressor-Demethylase"/>
</dbReference>
<dbReference type="InterPro" id="IPR000648">
    <property type="entry name" value="Oxysterol-bd"/>
</dbReference>
<feature type="region of interest" description="Disordered" evidence="6">
    <location>
        <begin position="516"/>
        <end position="540"/>
    </location>
</feature>
<feature type="compositionally biased region" description="Basic and acidic residues" evidence="6">
    <location>
        <begin position="594"/>
        <end position="611"/>
    </location>
</feature>
<dbReference type="Gene3D" id="2.40.160.120">
    <property type="match status" value="1"/>
</dbReference>
<name>A0A2N1JH82_9BASI</name>
<dbReference type="Pfam" id="PF13181">
    <property type="entry name" value="TPR_8"/>
    <property type="match status" value="4"/>
</dbReference>
<dbReference type="Pfam" id="PF14559">
    <property type="entry name" value="TPR_19"/>
    <property type="match status" value="1"/>
</dbReference>
<dbReference type="SUPFAM" id="SSF48452">
    <property type="entry name" value="TPR-like"/>
    <property type="match status" value="1"/>
</dbReference>
<feature type="region of interest" description="Disordered" evidence="6">
    <location>
        <begin position="554"/>
        <end position="629"/>
    </location>
</feature>
<dbReference type="OrthoDB" id="418911at2759"/>
<dbReference type="GO" id="GO:0031490">
    <property type="term" value="F:chromatin DNA binding"/>
    <property type="evidence" value="ECO:0007669"/>
    <property type="project" value="TreeGrafter"/>
</dbReference>
<evidence type="ECO:0000313" key="7">
    <source>
        <dbReference type="EMBL" id="PKI85897.1"/>
    </source>
</evidence>
<dbReference type="SUPFAM" id="SSF144000">
    <property type="entry name" value="Oxysterol-binding protein-like"/>
    <property type="match status" value="1"/>
</dbReference>
<dbReference type="Gene3D" id="1.25.40.10">
    <property type="entry name" value="Tetratricopeptide repeat domain"/>
    <property type="match status" value="2"/>
</dbReference>
<accession>A0A2N1JH82</accession>
<evidence type="ECO:0000256" key="1">
    <source>
        <dbReference type="ARBA" id="ARBA00004123"/>
    </source>
</evidence>
<comment type="subcellular location">
    <subcellularLocation>
        <location evidence="1">Nucleus</location>
    </subcellularLocation>
</comment>
<keyword evidence="3" id="KW-0539">Nucleus</keyword>
<sequence length="1102" mass="123476">MENLPPIVAKLGLANEQTWLSIGALAESMEDYPRALSAYDSALVYKPYSVPALSAMASIYRSLDHFDLAVECFLRVINITPDNGEVWGAMGHCYLMMDDLQKAYTAYHQALYYLPNPNEPKLWYGIGILYDRYGNLEHAEETFMNVVRMDPNYEKANEIYFRLGIIYKQQGQFESSLECFRYILKNPPKPLTETDIWFQIGHVYEQQGEFQLAKEAYDRVLSENANHAKVLQQLGALYMQAQSGFMDQDMAVQLLSQSLDADSNNPKTWYLLGRAYMTAEEYNKAYETYQQAVYRDGKNPVLWCSIGILYFLISQYHDALGAYSRSIRLNPYIPEIWYNLGILYESCNNQVADAIDAYCRVLELDPDNASVQKRVQLLRSADSLGKPLPSVPLPTDIPASAYLTAGTVGRSTPGTGAGSVADDMDVSVGESRDKSYTRRDEMPAETTHGPHPRSDVIPPEIRYPVRNRDKETDSPALPSYAATYNDYRNDAVHPAPASSRYHTNAAPYEWDRQYHHGPESEQMSNGSHARGGRGVGRPALPSYETERSMRYGVHHGAGYTSGRPYTSVRSPKPDHKNPSDAHASYHYGNEQDYENARARNGRAEQDEPQHDRSRHAPHSTHSPNRDASIREVDEDYDEGAASALMGLAGAATYASNSAHENEPDTSRWSLGKHGLDPHNPSAPKRARLSDLHPSPEPATGANTSAVGEKNSAVNKTGLPGHAKPGKDDHPPEGANANDTEELDEESGNILLSLISQLRIGMDLSKVTLPTFVLEPRSMLERITDFLSHPDMLFGAGALATPEERFVAVLGYYLSGWHIKPKGVKKPYNPVLGEFFRCTYTYSNGTKGYYVAEQVSHHPPISAYYFVSEENNVLIYGELRPKSKFLGNSAATLMGGHSHVVLLDQPHDGEYLISMPNMYARGIMFGKMVLELGDSSMIENKTNNVHCDVEFKVKGYFTGTYNAISGKVMHGSKTIGDLSGKWSGAMEYKDSQTGESKILFDAHNATNAQKEVLPLDQQEPFESRRLWMQVTEGIRQRDMHMATDAKTQIEDAQRQSTRHREESGQTWKPRFFVLHNDSHLPNLEALPDTYRTPKVASYFSKFQ</sequence>
<evidence type="ECO:0000256" key="3">
    <source>
        <dbReference type="ARBA" id="ARBA00023242"/>
    </source>
</evidence>
<dbReference type="InterPro" id="IPR037239">
    <property type="entry name" value="OSBP_sf"/>
</dbReference>
<proteinExistence type="inferred from homology"/>
<dbReference type="Pfam" id="PF01237">
    <property type="entry name" value="Oxysterol_BP"/>
    <property type="match status" value="1"/>
</dbReference>
<dbReference type="Pfam" id="PF13432">
    <property type="entry name" value="TPR_16"/>
    <property type="match status" value="1"/>
</dbReference>
<dbReference type="GO" id="GO:0000122">
    <property type="term" value="P:negative regulation of transcription by RNA polymerase II"/>
    <property type="evidence" value="ECO:0007669"/>
    <property type="project" value="TreeGrafter"/>
</dbReference>
<feature type="repeat" description="TPR" evidence="4">
    <location>
        <begin position="266"/>
        <end position="299"/>
    </location>
</feature>
<feature type="repeat" description="TPR" evidence="4">
    <location>
        <begin position="50"/>
        <end position="83"/>
    </location>
</feature>
<feature type="region of interest" description="Disordered" evidence="6">
    <location>
        <begin position="408"/>
        <end position="482"/>
    </location>
</feature>
<organism evidence="7 8">
    <name type="scientific">Malassezia vespertilionis</name>
    <dbReference type="NCBI Taxonomy" id="2020962"/>
    <lineage>
        <taxon>Eukaryota</taxon>
        <taxon>Fungi</taxon>
        <taxon>Dikarya</taxon>
        <taxon>Basidiomycota</taxon>
        <taxon>Ustilaginomycotina</taxon>
        <taxon>Malasseziomycetes</taxon>
        <taxon>Malasseziales</taxon>
        <taxon>Malasseziaceae</taxon>
        <taxon>Malassezia</taxon>
    </lineage>
</organism>
<evidence type="ECO:0000313" key="8">
    <source>
        <dbReference type="Proteomes" id="UP000232875"/>
    </source>
</evidence>
<feature type="region of interest" description="Disordered" evidence="6">
    <location>
        <begin position="655"/>
        <end position="743"/>
    </location>
</feature>
<dbReference type="PROSITE" id="PS50005">
    <property type="entry name" value="TPR"/>
    <property type="match status" value="8"/>
</dbReference>
<dbReference type="InterPro" id="IPR019734">
    <property type="entry name" value="TPR_rpt"/>
</dbReference>
<dbReference type="FunFam" id="1.10.287.2720:FF:000001">
    <property type="entry name" value="Oxysterol-binding OBPalpha"/>
    <property type="match status" value="1"/>
</dbReference>
<dbReference type="STRING" id="2020962.A0A2N1JH82"/>
<feature type="repeat" description="TPR" evidence="4">
    <location>
        <begin position="300"/>
        <end position="333"/>
    </location>
</feature>
<feature type="compositionally biased region" description="Basic and acidic residues" evidence="6">
    <location>
        <begin position="430"/>
        <end position="442"/>
    </location>
</feature>